<reference evidence="3 4" key="1">
    <citation type="submission" date="2019-08" db="EMBL/GenBank/DDBJ databases">
        <title>Parahaliea maris sp. nov., isolated from the surface seawater.</title>
        <authorList>
            <person name="Liu Y."/>
        </authorList>
    </citation>
    <scope>NUCLEOTIDE SEQUENCE [LARGE SCALE GENOMIC DNA]</scope>
    <source>
        <strain evidence="3 4">HSLHS9</strain>
    </source>
</reference>
<dbReference type="SUPFAM" id="SSF82693">
    <property type="entry name" value="Multidrug efflux transporter AcrB pore domain, PN1, PN2, PC1 and PC2 subdomains"/>
    <property type="match status" value="3"/>
</dbReference>
<keyword evidence="4" id="KW-1185">Reference proteome</keyword>
<dbReference type="Gene3D" id="3.30.70.1320">
    <property type="entry name" value="Multidrug efflux transporter AcrB pore domain like"/>
    <property type="match status" value="1"/>
</dbReference>
<dbReference type="PRINTS" id="PR00702">
    <property type="entry name" value="ACRIFLAVINRP"/>
</dbReference>
<dbReference type="Gene3D" id="3.30.2090.10">
    <property type="entry name" value="Multidrug efflux transporter AcrB TolC docking domain, DN and DC subdomains"/>
    <property type="match status" value="2"/>
</dbReference>
<feature type="transmembrane region" description="Helical" evidence="2">
    <location>
        <begin position="358"/>
        <end position="377"/>
    </location>
</feature>
<dbReference type="Gene3D" id="1.20.1640.10">
    <property type="entry name" value="Multidrug efflux transporter AcrB transmembrane domain"/>
    <property type="match status" value="3"/>
</dbReference>
<feature type="transmembrane region" description="Helical" evidence="2">
    <location>
        <begin position="455"/>
        <end position="476"/>
    </location>
</feature>
<dbReference type="Gene3D" id="3.30.70.1440">
    <property type="entry name" value="Multidrug efflux transporter AcrB pore domain"/>
    <property type="match status" value="2"/>
</dbReference>
<feature type="transmembrane region" description="Helical" evidence="2">
    <location>
        <begin position="23"/>
        <end position="41"/>
    </location>
</feature>
<sequence length="1122" mass="120238">MTHGPEFTHPLDRLIARSLRGSVPRLLAFVALVTGALALVFTPREEEPQIVVPMVDVMIEAPGLEPRQVERQVAIPVEKLLAQIPGVEHVYSTTTAGSTVVTLAFYVGQDRETALFNSYNKLYSNQHQMPAVVGRWQLRPVEVDDVAILMLGLWSSEPDRYSDYELRRLAEELSASLQALPDTGEVNVTGGRPRQLQVLLDPESLAARQTTALDVLQALPGSNVLQSAGNWVLDNRSIALEVGDALRDRSSLEALVVNVVDGVPVSLREVAEVVDGPAEADSYTWLSFAGRPAAGPGGRDYPMVAVSVAKQAGSNAVQVAADVRALLDELAGTLLPPAIHVEILRDYGETADEKVNNLVGSLGFAVLTVVVFISLFLGWRPALVVGLAVPICYGLTLALDYAFGYTINRVTLFALILSLGLLVDDPITGVDNITRFLPGDGKGMPRRIVEAMAEIRVPLLMSTLTIVLAFLPLAFITGMMGPYMAPMAFNVPIAVIGSTLVAFVITPWVASRLLKPSVTDDTAGGGWHTSLYARWMQPVLVRGRARWVVVAVVLMFLAAASLPLLRLVPLKLLPYDNKNELQVLVDMPESASLEQTAAVTGRVVAEVLRLPEVVAVAAFVGEPSPVDFNGMVRGYYRRHGAFMGELRLKLVDKTERDEQSHGVALRLRALLAPLAREGLSLKVIEVPPGPPVMSTLVAEIYGDTYTPYAAQQQAAQTLARRLEREAHVVEVDTTVQAPQERWRFVTDKTKAALSGVATRDLADTLTLANAGIVAGHLQEQHETQPLPIVLRLAPSDRAERNDLERLLLKGRAGIVQASTAQGLDAAPQPLVAVGELGHFEEGHVQQSIHRKDLRSVAYVFAELSGRTPAEVIADVVADRGTVGGAEGAEGAEGAGGAESGEPSDWHRRTYLAPGGGDGWRVADDIEVRWTGEGEWRITVDVFRDMGLAFAFALVAIYFVLRAQTGSVALSLIIMSAIPLTVIGIMPGFWLLNAAVGGEIAGAPDPVLFTATAMIGMIALAGIVVRNSLILVEFVTQARAAGASVREALLQAGSVRMRPVLLTAGTTLLGNLVIILDPVFSGLALAIIFGILASTLLSLVVVPVVYLLVYEGRDEVQVQGGVG</sequence>
<dbReference type="EMBL" id="VRZA01000001">
    <property type="protein sequence ID" value="TXS96270.1"/>
    <property type="molecule type" value="Genomic_DNA"/>
</dbReference>
<feature type="transmembrane region" description="Helical" evidence="2">
    <location>
        <begin position="1006"/>
        <end position="1024"/>
    </location>
</feature>
<dbReference type="Gene3D" id="3.30.70.1430">
    <property type="entry name" value="Multidrug efflux transporter AcrB pore domain"/>
    <property type="match status" value="2"/>
</dbReference>
<accession>A0A5C9A9E5</accession>
<feature type="transmembrane region" description="Helical" evidence="2">
    <location>
        <begin position="941"/>
        <end position="960"/>
    </location>
</feature>
<keyword evidence="2" id="KW-1133">Transmembrane helix</keyword>
<dbReference type="GO" id="GO:0042910">
    <property type="term" value="F:xenobiotic transmembrane transporter activity"/>
    <property type="evidence" value="ECO:0007669"/>
    <property type="project" value="TreeGrafter"/>
</dbReference>
<keyword evidence="2" id="KW-0472">Membrane</keyword>
<feature type="transmembrane region" description="Helical" evidence="2">
    <location>
        <begin position="384"/>
        <end position="404"/>
    </location>
</feature>
<feature type="region of interest" description="Disordered" evidence="1">
    <location>
        <begin position="883"/>
        <end position="905"/>
    </location>
</feature>
<evidence type="ECO:0000256" key="2">
    <source>
        <dbReference type="SAM" id="Phobius"/>
    </source>
</evidence>
<protein>
    <submittedName>
        <fullName evidence="3">Efflux RND transporter permease subunit</fullName>
    </submittedName>
</protein>
<organism evidence="3 4">
    <name type="scientific">Parahaliea maris</name>
    <dbReference type="NCBI Taxonomy" id="2716870"/>
    <lineage>
        <taxon>Bacteria</taxon>
        <taxon>Pseudomonadati</taxon>
        <taxon>Pseudomonadota</taxon>
        <taxon>Gammaproteobacteria</taxon>
        <taxon>Cellvibrionales</taxon>
        <taxon>Halieaceae</taxon>
        <taxon>Parahaliea</taxon>
    </lineage>
</organism>
<proteinExistence type="predicted"/>
<keyword evidence="2" id="KW-0812">Transmembrane</keyword>
<dbReference type="PANTHER" id="PTHR32063:SF16">
    <property type="entry name" value="CATION EFFLUX SYSTEM (ACRB_ACRD_ACRF FAMILY)"/>
    <property type="match status" value="1"/>
</dbReference>
<evidence type="ECO:0000313" key="3">
    <source>
        <dbReference type="EMBL" id="TXS96270.1"/>
    </source>
</evidence>
<feature type="transmembrane region" description="Helical" evidence="2">
    <location>
        <begin position="967"/>
        <end position="991"/>
    </location>
</feature>
<feature type="transmembrane region" description="Helical" evidence="2">
    <location>
        <begin position="488"/>
        <end position="510"/>
    </location>
</feature>
<feature type="transmembrane region" description="Helical" evidence="2">
    <location>
        <begin position="1081"/>
        <end position="1108"/>
    </location>
</feature>
<dbReference type="SUPFAM" id="SSF82866">
    <property type="entry name" value="Multidrug efflux transporter AcrB transmembrane domain"/>
    <property type="match status" value="2"/>
</dbReference>
<evidence type="ECO:0000256" key="1">
    <source>
        <dbReference type="SAM" id="MobiDB-lite"/>
    </source>
</evidence>
<feature type="transmembrane region" description="Helical" evidence="2">
    <location>
        <begin position="545"/>
        <end position="565"/>
    </location>
</feature>
<gene>
    <name evidence="3" type="ORF">FV139_01870</name>
</gene>
<dbReference type="AlphaFoldDB" id="A0A5C9A9E5"/>
<name>A0A5C9A9E5_9GAMM</name>
<dbReference type="Proteomes" id="UP000321039">
    <property type="component" value="Unassembled WGS sequence"/>
</dbReference>
<comment type="caution">
    <text evidence="3">The sequence shown here is derived from an EMBL/GenBank/DDBJ whole genome shotgun (WGS) entry which is preliminary data.</text>
</comment>
<dbReference type="RefSeq" id="WP_148066538.1">
    <property type="nucleotide sequence ID" value="NZ_VRZA01000001.1"/>
</dbReference>
<dbReference type="SUPFAM" id="SSF82714">
    <property type="entry name" value="Multidrug efflux transporter AcrB TolC docking domain, DN and DC subdomains"/>
    <property type="match status" value="2"/>
</dbReference>
<dbReference type="InterPro" id="IPR027463">
    <property type="entry name" value="AcrB_DN_DC_subdom"/>
</dbReference>
<dbReference type="InterPro" id="IPR001036">
    <property type="entry name" value="Acrflvin-R"/>
</dbReference>
<feature type="compositionally biased region" description="Gly residues" evidence="1">
    <location>
        <begin position="883"/>
        <end position="898"/>
    </location>
</feature>
<feature type="transmembrane region" description="Helical" evidence="2">
    <location>
        <begin position="1058"/>
        <end position="1075"/>
    </location>
</feature>
<dbReference type="Pfam" id="PF00873">
    <property type="entry name" value="ACR_tran"/>
    <property type="match status" value="2"/>
</dbReference>
<dbReference type="PANTHER" id="PTHR32063">
    <property type="match status" value="1"/>
</dbReference>
<evidence type="ECO:0000313" key="4">
    <source>
        <dbReference type="Proteomes" id="UP000321039"/>
    </source>
</evidence>
<dbReference type="GO" id="GO:0005886">
    <property type="term" value="C:plasma membrane"/>
    <property type="evidence" value="ECO:0007669"/>
    <property type="project" value="TreeGrafter"/>
</dbReference>